<accession>A0ABW2A9B6</accession>
<dbReference type="EMBL" id="JBHSWE010000002">
    <property type="protein sequence ID" value="MFC6674111.1"/>
    <property type="molecule type" value="Genomic_DNA"/>
</dbReference>
<evidence type="ECO:0000313" key="2">
    <source>
        <dbReference type="Proteomes" id="UP001596422"/>
    </source>
</evidence>
<name>A0ABW2A9B6_9GAMM</name>
<dbReference type="Proteomes" id="UP001596422">
    <property type="component" value="Unassembled WGS sequence"/>
</dbReference>
<gene>
    <name evidence="1" type="ORF">ACFQDL_31430</name>
</gene>
<protein>
    <submittedName>
        <fullName evidence="1">Uncharacterized protein</fullName>
    </submittedName>
</protein>
<comment type="caution">
    <text evidence="1">The sequence shown here is derived from an EMBL/GenBank/DDBJ whole genome shotgun (WGS) entry which is preliminary data.</text>
</comment>
<sequence>MLKKPLSTKLVSESVLEALVDSGAIHTVYIVEDNAGDFHVVTRADSYEYQIQKKRGGLRSFRDLRRAAELVRVMGVSRIRLHLNEHKPTVRSVTA</sequence>
<evidence type="ECO:0000313" key="1">
    <source>
        <dbReference type="EMBL" id="MFC6674111.1"/>
    </source>
</evidence>
<reference evidence="2" key="1">
    <citation type="journal article" date="2019" name="Int. J. Syst. Evol. Microbiol.">
        <title>The Global Catalogue of Microorganisms (GCM) 10K type strain sequencing project: providing services to taxonomists for standard genome sequencing and annotation.</title>
        <authorList>
            <consortium name="The Broad Institute Genomics Platform"/>
            <consortium name="The Broad Institute Genome Sequencing Center for Infectious Disease"/>
            <person name="Wu L."/>
            <person name="Ma J."/>
        </authorList>
    </citation>
    <scope>NUCLEOTIDE SEQUENCE [LARGE SCALE GENOMIC DNA]</scope>
    <source>
        <strain evidence="2">NBRC 111756</strain>
    </source>
</reference>
<dbReference type="RefSeq" id="WP_379913770.1">
    <property type="nucleotide sequence ID" value="NZ_JBHSWE010000002.1"/>
</dbReference>
<proteinExistence type="predicted"/>
<organism evidence="1 2">
    <name type="scientific">Marinobacterium aestuariivivens</name>
    <dbReference type="NCBI Taxonomy" id="1698799"/>
    <lineage>
        <taxon>Bacteria</taxon>
        <taxon>Pseudomonadati</taxon>
        <taxon>Pseudomonadota</taxon>
        <taxon>Gammaproteobacteria</taxon>
        <taxon>Oceanospirillales</taxon>
        <taxon>Oceanospirillaceae</taxon>
        <taxon>Marinobacterium</taxon>
    </lineage>
</organism>
<keyword evidence="2" id="KW-1185">Reference proteome</keyword>